<dbReference type="Pfam" id="PF06630">
    <property type="entry name" value="Exonuc_VIII"/>
    <property type="match status" value="1"/>
</dbReference>
<feature type="compositionally biased region" description="Polar residues" evidence="1">
    <location>
        <begin position="513"/>
        <end position="537"/>
    </location>
</feature>
<dbReference type="InterPro" id="IPR010584">
    <property type="entry name" value="ExoDNase_VIII"/>
</dbReference>
<gene>
    <name evidence="3" type="ORF">CB367_07660</name>
    <name evidence="2" type="ORF">DSR79_11110</name>
</gene>
<proteinExistence type="predicted"/>
<feature type="compositionally biased region" description="Polar residues" evidence="1">
    <location>
        <begin position="461"/>
        <end position="480"/>
    </location>
</feature>
<reference evidence="3" key="1">
    <citation type="submission" date="2018-07" db="EMBL/GenBank/DDBJ databases">
        <authorList>
            <person name="Ashton P.M."/>
            <person name="Dallman T."/>
            <person name="Nair S."/>
            <person name="De Pinna E."/>
            <person name="Peters T."/>
            <person name="Grant K."/>
        </authorList>
    </citation>
    <scope>NUCLEOTIDE SEQUENCE</scope>
    <source>
        <strain evidence="3">359277</strain>
        <strain evidence="2">419049</strain>
    </source>
</reference>
<feature type="region of interest" description="Disordered" evidence="1">
    <location>
        <begin position="513"/>
        <end position="544"/>
    </location>
</feature>
<evidence type="ECO:0000256" key="1">
    <source>
        <dbReference type="SAM" id="MobiDB-lite"/>
    </source>
</evidence>
<dbReference type="InterPro" id="IPR011604">
    <property type="entry name" value="PDDEXK-like_dom_sf"/>
</dbReference>
<sequence length="975" mass="107969">MSGTNPVFLVRKAKKSSGQKDAVLWCSDDFEAANATLDYLLIKSGAKLKDYFKAVATNFPVVNELPPEGELSFTFCDYYQLAKDNMTWTQIPGVTLPSSEAAAAARQHIVDGVDTETGEVLEDHTENFGNESNSPAQATAPAPELTVVATMPLRHRVLAQYIGEGEYLYHVDASQKKEILRLEMDTDNSYVQNLLLAAENVEAFKKAIEHDVHKVVNAIKKVFPVDGKTPELATVIQFLKTWFETEHIDRSLLVKEWAKGNRVSAIQRTESGANAGGGNKTDRNPDYEHTLDTLDVEIAMATLPMDFNIYELPGSVYRRAKEIVKKKESPFKEWSAALRATPGILDYSRAAIFALIRSAHPEFYHYPGRLQGYINANLTETDHENPTEEALTAARHTPEKDAVEEANRQLAAARGEYVEGISDPNDPKWVKTGTSQPTTEPGLVKNVGNGIFDVSALMQNSSTHGTETNPETTSNVQVQKADSDEKQAGDAVQAGEGDLGTGKEAVTVENQNQAETHQNNDSVSQSEPEAQQNVPESQQEEPEAAWPEYFEPGRYEGVPNEVYHAANGISSTQVKDARVSLMYFNARHVEKTIVKERSPVLDMGNLVHVLALQPENLEAEFSVEPEIPEGAFTTTATLREFIDAHNASLPALLSADDIKALLEEYNATLPSQMPLGASVDETYASYEQLPEEFQRIENGTKHTATAMKACIKEYNATLPAPVKTSGSRDALLEQLAIINPDLVAQEAQKSSPLKVSGTKADLIQAVKSVNPAAVFADELLDAWRENTEGKVLVTRQQLSTALNIQKALLEHPTAGKLLTHPSRAVEVSYFGIDEETGLEVRVRPDLELDMGGLRIGADLKTISMWNIKQEGLRAKLHREIIDRDYHLSAAMYCETAALDQFFWIFVNKDENYHWVAIIEASTELLELGMLEYRKTMREIANGFDTGEWSAPITEDYTDELNDFDVRRLEALRVQA</sequence>
<comment type="caution">
    <text evidence="3">The sequence shown here is derived from an EMBL/GenBank/DDBJ whole genome shotgun (WGS) entry which is preliminary data.</text>
</comment>
<dbReference type="AlphaFoldDB" id="A0A3U3EVU1"/>
<accession>A0A3U3EVU1</accession>
<organism evidence="3">
    <name type="scientific">Salmonella enterica subsp. enterica serovar Stanley</name>
    <dbReference type="NCBI Taxonomy" id="192953"/>
    <lineage>
        <taxon>Bacteria</taxon>
        <taxon>Pseudomonadati</taxon>
        <taxon>Pseudomonadota</taxon>
        <taxon>Gammaproteobacteria</taxon>
        <taxon>Enterobacterales</taxon>
        <taxon>Enterobacteriaceae</taxon>
        <taxon>Salmonella</taxon>
    </lineage>
</organism>
<evidence type="ECO:0000313" key="2">
    <source>
        <dbReference type="EMBL" id="EBX5840854.1"/>
    </source>
</evidence>
<evidence type="ECO:0000313" key="3">
    <source>
        <dbReference type="EMBL" id="EDH6307776.1"/>
    </source>
</evidence>
<dbReference type="Gene3D" id="3.90.320.10">
    <property type="match status" value="1"/>
</dbReference>
<feature type="region of interest" description="Disordered" evidence="1">
    <location>
        <begin position="419"/>
        <end position="445"/>
    </location>
</feature>
<name>A0A3U3EVU1_SALET</name>
<dbReference type="GO" id="GO:0051908">
    <property type="term" value="F:double-stranded DNA 5'-3' DNA exonuclease activity"/>
    <property type="evidence" value="ECO:0007669"/>
    <property type="project" value="InterPro"/>
</dbReference>
<dbReference type="EMBL" id="AAMIGS010000004">
    <property type="protein sequence ID" value="EDH6307776.1"/>
    <property type="molecule type" value="Genomic_DNA"/>
</dbReference>
<feature type="region of interest" description="Disordered" evidence="1">
    <location>
        <begin position="461"/>
        <end position="500"/>
    </location>
</feature>
<protein>
    <submittedName>
        <fullName evidence="3">Exodeoxyribonuclease</fullName>
    </submittedName>
</protein>
<dbReference type="EMBL" id="AAHLRQ010000008">
    <property type="protein sequence ID" value="EBX5840854.1"/>
    <property type="molecule type" value="Genomic_DNA"/>
</dbReference>